<dbReference type="InterPro" id="IPR043128">
    <property type="entry name" value="Rev_trsase/Diguanyl_cyclase"/>
</dbReference>
<dbReference type="InterPro" id="IPR012292">
    <property type="entry name" value="Globin/Proto"/>
</dbReference>
<dbReference type="PANTHER" id="PTHR44757">
    <property type="entry name" value="DIGUANYLATE CYCLASE DGCP"/>
    <property type="match status" value="1"/>
</dbReference>
<dbReference type="InterPro" id="IPR029787">
    <property type="entry name" value="Nucleotide_cyclase"/>
</dbReference>
<evidence type="ECO:0000259" key="7">
    <source>
        <dbReference type="PROSITE" id="PS50883"/>
    </source>
</evidence>
<dbReference type="PROSITE" id="PS50113">
    <property type="entry name" value="PAC"/>
    <property type="match status" value="1"/>
</dbReference>
<dbReference type="SMART" id="SM00267">
    <property type="entry name" value="GGDEF"/>
    <property type="match status" value="1"/>
</dbReference>
<dbReference type="InterPro" id="IPR035965">
    <property type="entry name" value="PAS-like_dom_sf"/>
</dbReference>
<dbReference type="GO" id="GO:0020037">
    <property type="term" value="F:heme binding"/>
    <property type="evidence" value="ECO:0007669"/>
    <property type="project" value="InterPro"/>
</dbReference>
<evidence type="ECO:0000256" key="3">
    <source>
        <dbReference type="ARBA" id="ARBA00015125"/>
    </source>
</evidence>
<dbReference type="NCBIfam" id="TIGR00229">
    <property type="entry name" value="sensory_box"/>
    <property type="match status" value="1"/>
</dbReference>
<feature type="domain" description="PAS" evidence="5">
    <location>
        <begin position="174"/>
        <end position="246"/>
    </location>
</feature>
<dbReference type="PROSITE" id="PS50887">
    <property type="entry name" value="GGDEF"/>
    <property type="match status" value="1"/>
</dbReference>
<dbReference type="SUPFAM" id="SSF55073">
    <property type="entry name" value="Nucleotide cyclase"/>
    <property type="match status" value="1"/>
</dbReference>
<evidence type="ECO:0000256" key="1">
    <source>
        <dbReference type="ARBA" id="ARBA00001946"/>
    </source>
</evidence>
<comment type="caution">
    <text evidence="9">The sequence shown here is derived from an EMBL/GenBank/DDBJ whole genome shotgun (WGS) entry which is preliminary data.</text>
</comment>
<gene>
    <name evidence="9" type="ORF">PSEWESI4_02413</name>
</gene>
<protein>
    <recommendedName>
        <fullName evidence="3">Diguanylate cyclase DosC</fullName>
    </recommendedName>
    <alternativeName>
        <fullName evidence="4">Direct oxygen-sensing cyclase</fullName>
    </alternativeName>
</protein>
<evidence type="ECO:0000256" key="2">
    <source>
        <dbReference type="ARBA" id="ARBA00004533"/>
    </source>
</evidence>
<dbReference type="SUPFAM" id="SSF141868">
    <property type="entry name" value="EAL domain-like"/>
    <property type="match status" value="1"/>
</dbReference>
<dbReference type="Pfam" id="PF08447">
    <property type="entry name" value="PAS_3"/>
    <property type="match status" value="1"/>
</dbReference>
<evidence type="ECO:0000313" key="9">
    <source>
        <dbReference type="EMBL" id="CAD5108129.1"/>
    </source>
</evidence>
<dbReference type="CDD" id="cd01949">
    <property type="entry name" value="GGDEF"/>
    <property type="match status" value="1"/>
</dbReference>
<reference evidence="9 10" key="1">
    <citation type="submission" date="2020-08" db="EMBL/GenBank/DDBJ databases">
        <authorList>
            <person name="Criscuolo A."/>
        </authorList>
    </citation>
    <scope>NUCLEOTIDE SEQUENCE [LARGE SCALE GENOMIC DNA]</scope>
    <source>
        <strain evidence="9">CIP111764</strain>
    </source>
</reference>
<dbReference type="Pfam" id="PF00563">
    <property type="entry name" value="EAL"/>
    <property type="match status" value="1"/>
</dbReference>
<dbReference type="PROSITE" id="PS50112">
    <property type="entry name" value="PAS"/>
    <property type="match status" value="1"/>
</dbReference>
<dbReference type="SMART" id="SM00086">
    <property type="entry name" value="PAC"/>
    <property type="match status" value="1"/>
</dbReference>
<dbReference type="InterPro" id="IPR035919">
    <property type="entry name" value="EAL_sf"/>
</dbReference>
<evidence type="ECO:0000313" key="10">
    <source>
        <dbReference type="Proteomes" id="UP000583387"/>
    </source>
</evidence>
<dbReference type="CDD" id="cd01948">
    <property type="entry name" value="EAL"/>
    <property type="match status" value="1"/>
</dbReference>
<dbReference type="RefSeq" id="WP_187671448.1">
    <property type="nucleotide sequence ID" value="NZ_CAJFCI010000045.1"/>
</dbReference>
<dbReference type="InterPro" id="IPR009050">
    <property type="entry name" value="Globin-like_sf"/>
</dbReference>
<comment type="cofactor">
    <cofactor evidence="1">
        <name>Mg(2+)</name>
        <dbReference type="ChEBI" id="CHEBI:18420"/>
    </cofactor>
</comment>
<dbReference type="InterPro" id="IPR013655">
    <property type="entry name" value="PAS_fold_3"/>
</dbReference>
<dbReference type="Gene3D" id="3.20.20.450">
    <property type="entry name" value="EAL domain"/>
    <property type="match status" value="1"/>
</dbReference>
<feature type="domain" description="EAL" evidence="7">
    <location>
        <begin position="475"/>
        <end position="730"/>
    </location>
</feature>
<dbReference type="Gene3D" id="3.30.450.20">
    <property type="entry name" value="PAS domain"/>
    <property type="match status" value="1"/>
</dbReference>
<evidence type="ECO:0000259" key="6">
    <source>
        <dbReference type="PROSITE" id="PS50113"/>
    </source>
</evidence>
<dbReference type="InterPro" id="IPR001633">
    <property type="entry name" value="EAL_dom"/>
</dbReference>
<dbReference type="PANTHER" id="PTHR44757:SF2">
    <property type="entry name" value="BIOFILM ARCHITECTURE MAINTENANCE PROTEIN MBAA"/>
    <property type="match status" value="1"/>
</dbReference>
<dbReference type="SUPFAM" id="SSF55785">
    <property type="entry name" value="PYP-like sensor domain (PAS domain)"/>
    <property type="match status" value="1"/>
</dbReference>
<keyword evidence="10" id="KW-1185">Reference proteome</keyword>
<dbReference type="InterPro" id="IPR052155">
    <property type="entry name" value="Biofilm_reg_signaling"/>
</dbReference>
<evidence type="ECO:0000259" key="8">
    <source>
        <dbReference type="PROSITE" id="PS50887"/>
    </source>
</evidence>
<dbReference type="InterPro" id="IPR000014">
    <property type="entry name" value="PAS"/>
</dbReference>
<dbReference type="FunFam" id="3.30.70.270:FF:000001">
    <property type="entry name" value="Diguanylate cyclase domain protein"/>
    <property type="match status" value="1"/>
</dbReference>
<dbReference type="Gene3D" id="3.30.70.270">
    <property type="match status" value="1"/>
</dbReference>
<dbReference type="Pfam" id="PF00990">
    <property type="entry name" value="GGDEF"/>
    <property type="match status" value="1"/>
</dbReference>
<dbReference type="NCBIfam" id="TIGR00254">
    <property type="entry name" value="GGDEF"/>
    <property type="match status" value="1"/>
</dbReference>
<dbReference type="SUPFAM" id="SSF46458">
    <property type="entry name" value="Globin-like"/>
    <property type="match status" value="1"/>
</dbReference>
<dbReference type="Gene3D" id="1.10.490.10">
    <property type="entry name" value="Globins"/>
    <property type="match status" value="1"/>
</dbReference>
<name>A0A7U7I987_9GAMM</name>
<dbReference type="Pfam" id="PF11563">
    <property type="entry name" value="Protoglobin"/>
    <property type="match status" value="1"/>
</dbReference>
<dbReference type="PROSITE" id="PS50883">
    <property type="entry name" value="EAL"/>
    <property type="match status" value="1"/>
</dbReference>
<evidence type="ECO:0000259" key="5">
    <source>
        <dbReference type="PROSITE" id="PS50112"/>
    </source>
</evidence>
<dbReference type="InterPro" id="IPR044398">
    <property type="entry name" value="Globin-sensor_dom"/>
</dbReference>
<dbReference type="EMBL" id="CAJFCI010000045">
    <property type="protein sequence ID" value="CAD5108129.1"/>
    <property type="molecule type" value="Genomic_DNA"/>
</dbReference>
<accession>A0A7U7I987</accession>
<dbReference type="GO" id="GO:0019825">
    <property type="term" value="F:oxygen binding"/>
    <property type="evidence" value="ECO:0007669"/>
    <property type="project" value="InterPro"/>
</dbReference>
<feature type="domain" description="PAC" evidence="6">
    <location>
        <begin position="250"/>
        <end position="301"/>
    </location>
</feature>
<dbReference type="GO" id="GO:0005886">
    <property type="term" value="C:plasma membrane"/>
    <property type="evidence" value="ECO:0007669"/>
    <property type="project" value="UniProtKB-SubCell"/>
</dbReference>
<dbReference type="InterPro" id="IPR001610">
    <property type="entry name" value="PAC"/>
</dbReference>
<comment type="subcellular location">
    <subcellularLocation>
        <location evidence="2">Cell inner membrane</location>
    </subcellularLocation>
</comment>
<dbReference type="CDD" id="cd01068">
    <property type="entry name" value="globin_sensor"/>
    <property type="match status" value="1"/>
</dbReference>
<dbReference type="CDD" id="cd00130">
    <property type="entry name" value="PAS"/>
    <property type="match status" value="1"/>
</dbReference>
<dbReference type="GO" id="GO:0003824">
    <property type="term" value="F:catalytic activity"/>
    <property type="evidence" value="ECO:0007669"/>
    <property type="project" value="UniProtKB-ARBA"/>
</dbReference>
<evidence type="ECO:0000256" key="4">
    <source>
        <dbReference type="ARBA" id="ARBA00029839"/>
    </source>
</evidence>
<dbReference type="InterPro" id="IPR039379">
    <property type="entry name" value="Protoglobin_sensor_dom"/>
</dbReference>
<proteinExistence type="predicted"/>
<dbReference type="SMART" id="SM00052">
    <property type="entry name" value="EAL"/>
    <property type="match status" value="1"/>
</dbReference>
<dbReference type="InterPro" id="IPR000700">
    <property type="entry name" value="PAS-assoc_C"/>
</dbReference>
<organism evidence="9 10">
    <name type="scientific">Zestomonas carbonaria</name>
    <dbReference type="NCBI Taxonomy" id="2762745"/>
    <lineage>
        <taxon>Bacteria</taxon>
        <taxon>Pseudomonadati</taxon>
        <taxon>Pseudomonadota</taxon>
        <taxon>Gammaproteobacteria</taxon>
        <taxon>Pseudomonadales</taxon>
        <taxon>Pseudomonadaceae</taxon>
        <taxon>Zestomonas</taxon>
    </lineage>
</organism>
<dbReference type="AlphaFoldDB" id="A0A7U7I987"/>
<dbReference type="SMART" id="SM00091">
    <property type="entry name" value="PAS"/>
    <property type="match status" value="1"/>
</dbReference>
<dbReference type="Proteomes" id="UP000583387">
    <property type="component" value="Unassembled WGS sequence"/>
</dbReference>
<feature type="domain" description="GGDEF" evidence="8">
    <location>
        <begin position="334"/>
        <end position="466"/>
    </location>
</feature>
<dbReference type="InterPro" id="IPR000160">
    <property type="entry name" value="GGDEF_dom"/>
</dbReference>
<sequence>MKATEELLELLRRIRLDREEVAERRRFLDWHVDDALRLKQAAERMAPSQQSFVERLYGHLGNFATPSALLRNPEDVARLKHSQVGYYQRLWAGPFDEDYVGGRLRVGLIHQQVGLELKWYLGAYCLYLNDMLAELFREHPDSGLFSSLLKAVFFDMTLAIDTYSAAQIKALEDSEARFARALRGANDGIWDWHVGLDRLYVSERWASMLGLSRDAIGETSASWFGRVHPDDLPALRQAIDAHFQGKTASLHHQYRIRQQDGDYLWVLVRGVAEQAGNGQWRMAGSQTDISASKRTEAHLEHAARHDPLTGLANRARLDEQLQRILARQNKGGAGEAALLFIDLDRFKLINDSLGHTVGDRVLVEVARRLNDCLRPGDQLFRFGGDEFIVLLDGLGSSGDAERVSQRILARLHQPLELDESTLIVSASIGIAPLQDKGKTLDALRAADLALYRAKEAGKAQFARYSEELQIVVQRRLELESALGQALQRGEFELYYQPICRLDRSPPCLSGVEALLRWRQGERLVAPLEFIPVLEESGEIVAVGEWVLRQACRQVRAWQLGGQEQLRCSVNISSRQLQQPEFVPRLIDILRETGLPPTSLILEITESLLMQDNLETLVSLRELAGLGVQLALDDFGTGYAALGYLARFPLNILKVDKSFIGGIPHDHELNTIARAIIGLGRSLGLEVAAEGIEDAEQLAFVVREGCHYAQGYWLGRPQSSADMQRLFDGEAGPEGDWCLLPADDHRHAVSRGKP</sequence>